<sequence length="60" mass="6508">MTNTFAVYPDQLFSVPVFTHHIGGVRTDFLVIVGDVTVPAERVLSDGFGSSAQPFGQLLR</sequence>
<dbReference type="EMBL" id="JACNYL010000001">
    <property type="protein sequence ID" value="MBD1421020.1"/>
    <property type="molecule type" value="Genomic_DNA"/>
</dbReference>
<organism evidence="1 2">
    <name type="scientific">Sphingobacterium chuzhouense</name>
    <dbReference type="NCBI Taxonomy" id="1742264"/>
    <lineage>
        <taxon>Bacteria</taxon>
        <taxon>Pseudomonadati</taxon>
        <taxon>Bacteroidota</taxon>
        <taxon>Sphingobacteriia</taxon>
        <taxon>Sphingobacteriales</taxon>
        <taxon>Sphingobacteriaceae</taxon>
        <taxon>Sphingobacterium</taxon>
    </lineage>
</organism>
<dbReference type="RefSeq" id="WP_190312739.1">
    <property type="nucleotide sequence ID" value="NZ_JACNYL010000001.1"/>
</dbReference>
<comment type="caution">
    <text evidence="1">The sequence shown here is derived from an EMBL/GenBank/DDBJ whole genome shotgun (WGS) entry which is preliminary data.</text>
</comment>
<accession>A0ABR7XPD3</accession>
<name>A0ABR7XPD3_9SPHI</name>
<evidence type="ECO:0000313" key="2">
    <source>
        <dbReference type="Proteomes" id="UP000651112"/>
    </source>
</evidence>
<proteinExistence type="predicted"/>
<gene>
    <name evidence="1" type="ORF">H8B21_05465</name>
</gene>
<protein>
    <submittedName>
        <fullName evidence="1">Uncharacterized protein</fullName>
    </submittedName>
</protein>
<keyword evidence="2" id="KW-1185">Reference proteome</keyword>
<dbReference type="Proteomes" id="UP000651112">
    <property type="component" value="Unassembled WGS sequence"/>
</dbReference>
<reference evidence="1 2" key="1">
    <citation type="submission" date="2020-08" db="EMBL/GenBank/DDBJ databases">
        <title>Sphingobacterium sp. DN00404 isolated from aquaculture water.</title>
        <authorList>
            <person name="Zhang M."/>
        </authorList>
    </citation>
    <scope>NUCLEOTIDE SEQUENCE [LARGE SCALE GENOMIC DNA]</scope>
    <source>
        <strain evidence="1 2">KCTC 42746</strain>
    </source>
</reference>
<evidence type="ECO:0000313" key="1">
    <source>
        <dbReference type="EMBL" id="MBD1421020.1"/>
    </source>
</evidence>